<evidence type="ECO:0000256" key="1">
    <source>
        <dbReference type="SAM" id="SignalP"/>
    </source>
</evidence>
<proteinExistence type="evidence at transcript level"/>
<dbReference type="InterPro" id="IPR036728">
    <property type="entry name" value="PBP_GOBP_sf"/>
</dbReference>
<protein>
    <submittedName>
        <fullName evidence="2">Odorant-binding protein 34</fullName>
    </submittedName>
</protein>
<evidence type="ECO:0000313" key="2">
    <source>
        <dbReference type="EMBL" id="APC94181.1"/>
    </source>
</evidence>
<dbReference type="Gene3D" id="1.10.238.20">
    <property type="entry name" value="Pheromone/general odorant binding protein domain"/>
    <property type="match status" value="1"/>
</dbReference>
<keyword evidence="1" id="KW-0732">Signal</keyword>
<dbReference type="SUPFAM" id="SSF47565">
    <property type="entry name" value="Insect pheromone/odorant-binding proteins"/>
    <property type="match status" value="1"/>
</dbReference>
<sequence>MKTSQLMVISCFIISANCWLSPSGYSDTLKEKMHEWHAKCQRYSAVPEELIEEMKKGKFPEVESAKRYTSCLWTLDGPFDRDYKMNSLKMLKYVHDNHSEDGHDYVRCNREALASGAKSFELFWTMQKCIQKRVDESHYIFF</sequence>
<feature type="signal peptide" evidence="1">
    <location>
        <begin position="1"/>
        <end position="18"/>
    </location>
</feature>
<accession>A0A1J0KKB3</accession>
<dbReference type="CDD" id="cd23992">
    <property type="entry name" value="PBP_GOBP"/>
    <property type="match status" value="1"/>
</dbReference>
<dbReference type="AlphaFoldDB" id="A0A1J0KKB3"/>
<reference evidence="2" key="1">
    <citation type="journal article" date="2016" name="Insect Biochem. Mol. Biol.">
        <title>Comparative transcriptome analysis of chemosensory genes in two sister leaf beetles provides insights into chemosensory speciation.</title>
        <authorList>
            <person name="Zhang B."/>
            <person name="Zhang W."/>
            <person name="Nie R.E."/>
            <person name="Li W.Z."/>
            <person name="Segraves K.A."/>
            <person name="Yang X.K."/>
            <person name="Xue H.J."/>
        </authorList>
    </citation>
    <scope>NUCLEOTIDE SEQUENCE</scope>
</reference>
<name>A0A1J0KKB3_9CUCU</name>
<organism evidence="2">
    <name type="scientific">Pyrrhalta maculicollis</name>
    <dbReference type="NCBI Taxonomy" id="226885"/>
    <lineage>
        <taxon>Eukaryota</taxon>
        <taxon>Metazoa</taxon>
        <taxon>Ecdysozoa</taxon>
        <taxon>Arthropoda</taxon>
        <taxon>Hexapoda</taxon>
        <taxon>Insecta</taxon>
        <taxon>Pterygota</taxon>
        <taxon>Neoptera</taxon>
        <taxon>Endopterygota</taxon>
        <taxon>Coleoptera</taxon>
        <taxon>Polyphaga</taxon>
        <taxon>Cucujiformia</taxon>
        <taxon>Chrysomeloidea</taxon>
        <taxon>Chrysomelidae</taxon>
        <taxon>Galerucinae</taxon>
        <taxon>Coelomerites</taxon>
        <taxon>Pyrrhalta</taxon>
    </lineage>
</organism>
<dbReference type="GO" id="GO:0005549">
    <property type="term" value="F:odorant binding"/>
    <property type="evidence" value="ECO:0007669"/>
    <property type="project" value="InterPro"/>
</dbReference>
<dbReference type="EMBL" id="KX290610">
    <property type="protein sequence ID" value="APC94181.1"/>
    <property type="molecule type" value="mRNA"/>
</dbReference>
<feature type="chain" id="PRO_5009613896" evidence="1">
    <location>
        <begin position="19"/>
        <end position="142"/>
    </location>
</feature>
<dbReference type="Pfam" id="PF01395">
    <property type="entry name" value="PBP_GOBP"/>
    <property type="match status" value="1"/>
</dbReference>
<dbReference type="InterPro" id="IPR006170">
    <property type="entry name" value="PBP/GOBP"/>
</dbReference>